<dbReference type="AlphaFoldDB" id="A0A0F9T236"/>
<name>A0A0F9T236_9ZZZZ</name>
<dbReference type="PANTHER" id="PTHR43774">
    <property type="entry name" value="PEPTIDE METHIONINE SULFOXIDE REDUCTASE"/>
    <property type="match status" value="1"/>
</dbReference>
<comment type="caution">
    <text evidence="4">The sequence shown here is derived from an EMBL/GenBank/DDBJ whole genome shotgun (WGS) entry which is preliminary data.</text>
</comment>
<dbReference type="Gene3D" id="3.30.1060.10">
    <property type="entry name" value="Peptide methionine sulphoxide reductase MsrA"/>
    <property type="match status" value="1"/>
</dbReference>
<evidence type="ECO:0000256" key="1">
    <source>
        <dbReference type="ARBA" id="ARBA00012502"/>
    </source>
</evidence>
<gene>
    <name evidence="4" type="ORF">LCGC14_0447080</name>
</gene>
<organism evidence="4">
    <name type="scientific">marine sediment metagenome</name>
    <dbReference type="NCBI Taxonomy" id="412755"/>
    <lineage>
        <taxon>unclassified sequences</taxon>
        <taxon>metagenomes</taxon>
        <taxon>ecological metagenomes</taxon>
    </lineage>
</organism>
<evidence type="ECO:0000256" key="2">
    <source>
        <dbReference type="ARBA" id="ARBA00023002"/>
    </source>
</evidence>
<dbReference type="EC" id="1.8.4.11" evidence="1"/>
<protein>
    <recommendedName>
        <fullName evidence="1">peptide-methionine (S)-S-oxide reductase</fullName>
        <ecNumber evidence="1">1.8.4.11</ecNumber>
    </recommendedName>
</protein>
<feature type="domain" description="Peptide methionine sulphoxide reductase MsrA" evidence="3">
    <location>
        <begin position="8"/>
        <end position="157"/>
    </location>
</feature>
<proteinExistence type="inferred from homology"/>
<evidence type="ECO:0000313" key="4">
    <source>
        <dbReference type="EMBL" id="KKN68842.1"/>
    </source>
</evidence>
<dbReference type="NCBIfam" id="TIGR00401">
    <property type="entry name" value="msrA"/>
    <property type="match status" value="1"/>
</dbReference>
<dbReference type="SUPFAM" id="SSF55068">
    <property type="entry name" value="Peptide methionine sulfoxide reductase"/>
    <property type="match status" value="1"/>
</dbReference>
<dbReference type="GO" id="GO:0008113">
    <property type="term" value="F:peptide-methionine (S)-S-oxide reductase activity"/>
    <property type="evidence" value="ECO:0007669"/>
    <property type="project" value="UniProtKB-EC"/>
</dbReference>
<dbReference type="HAMAP" id="MF_01401">
    <property type="entry name" value="MsrA"/>
    <property type="match status" value="1"/>
</dbReference>
<accession>A0A0F9T236</accession>
<sequence>MSSTTQVATFGGGCFWCIDAAFRRVNGVLDVSSGYTGGETDAPTYNSVCSGTTGHAEVVKIEFDATVVSFETLLAMFFTLHDATQLNRQGNDIGTQYRSVVYYHDEAQLKQTNEMIAQLQSHVSEPIVTEVSPATTYYPAEHYHQDYYNENPQQGYCSILIAPKLHKFETVFKEFLTE</sequence>
<keyword evidence="2" id="KW-0560">Oxidoreductase</keyword>
<dbReference type="EMBL" id="LAZR01000438">
    <property type="protein sequence ID" value="KKN68842.1"/>
    <property type="molecule type" value="Genomic_DNA"/>
</dbReference>
<evidence type="ECO:0000259" key="3">
    <source>
        <dbReference type="Pfam" id="PF01625"/>
    </source>
</evidence>
<reference evidence="4" key="1">
    <citation type="journal article" date="2015" name="Nature">
        <title>Complex archaea that bridge the gap between prokaryotes and eukaryotes.</title>
        <authorList>
            <person name="Spang A."/>
            <person name="Saw J.H."/>
            <person name="Jorgensen S.L."/>
            <person name="Zaremba-Niedzwiedzka K."/>
            <person name="Martijn J."/>
            <person name="Lind A.E."/>
            <person name="van Eijk R."/>
            <person name="Schleper C."/>
            <person name="Guy L."/>
            <person name="Ettema T.J."/>
        </authorList>
    </citation>
    <scope>NUCLEOTIDE SEQUENCE</scope>
</reference>
<dbReference type="Pfam" id="PF01625">
    <property type="entry name" value="PMSR"/>
    <property type="match status" value="1"/>
</dbReference>
<dbReference type="PANTHER" id="PTHR43774:SF1">
    <property type="entry name" value="PEPTIDE METHIONINE SULFOXIDE REDUCTASE MSRA 2"/>
    <property type="match status" value="1"/>
</dbReference>
<dbReference type="InterPro" id="IPR036509">
    <property type="entry name" value="Met_Sox_Rdtase_MsrA_sf"/>
</dbReference>
<dbReference type="InterPro" id="IPR002569">
    <property type="entry name" value="Met_Sox_Rdtase_MsrA_dom"/>
</dbReference>